<dbReference type="PANTHER" id="PTHR42085">
    <property type="entry name" value="F-BOX DOMAIN-CONTAINING PROTEIN"/>
    <property type="match status" value="1"/>
</dbReference>
<accession>A0ABR3QYB5</accession>
<feature type="region of interest" description="Disordered" evidence="1">
    <location>
        <begin position="18"/>
        <end position="45"/>
    </location>
</feature>
<evidence type="ECO:0000256" key="1">
    <source>
        <dbReference type="SAM" id="MobiDB-lite"/>
    </source>
</evidence>
<evidence type="ECO:0000313" key="2">
    <source>
        <dbReference type="EMBL" id="KAL1597142.1"/>
    </source>
</evidence>
<sequence length="341" mass="38977">MTALTKLFTKLLGHHQKTISSGMDRSDQTKTSSSPYGPIDNSTGFPATGHEPIGLINWPAEIRNAIYKYVLTSDKPLTCVMPPRAYVKGQPKIVRSEHCTMKLEKAAAHPSFNQLQFVNRQLRYDTKGLELKFNTINFPTTWSNAMRFDRFSVEGLLAFRNACPPAHFSWLRTVRVRSVTHLMRLTYTDANSEAVIYTIVNFCKANPHIEVQYVAQEFTISDVPSNRDEFEAFFHIGAALTFALRNDDSPLNEIDPHFSPTYRTSNRRWAKRTVDRVLFELGRSSSVPLDRLFSGINNFSIFPNVKVTTDVAIDYYVPDEQELDWLQWGKSWIKDGIKPCL</sequence>
<keyword evidence="3" id="KW-1185">Reference proteome</keyword>
<dbReference type="Proteomes" id="UP001521785">
    <property type="component" value="Unassembled WGS sequence"/>
</dbReference>
<proteinExistence type="predicted"/>
<dbReference type="EMBL" id="JAKJXO020000013">
    <property type="protein sequence ID" value="KAL1597142.1"/>
    <property type="molecule type" value="Genomic_DNA"/>
</dbReference>
<protein>
    <submittedName>
        <fullName evidence="2">Uncharacterized protein</fullName>
    </submittedName>
</protein>
<gene>
    <name evidence="2" type="ORF">SLS60_008724</name>
</gene>
<dbReference type="InterPro" id="IPR038883">
    <property type="entry name" value="AN11006-like"/>
</dbReference>
<evidence type="ECO:0000313" key="3">
    <source>
        <dbReference type="Proteomes" id="UP001521785"/>
    </source>
</evidence>
<reference evidence="2 3" key="1">
    <citation type="submission" date="2024-02" db="EMBL/GenBank/DDBJ databases">
        <title>De novo assembly and annotation of 12 fungi associated with fruit tree decline syndrome in Ontario, Canada.</title>
        <authorList>
            <person name="Sulman M."/>
            <person name="Ellouze W."/>
            <person name="Ilyukhin E."/>
        </authorList>
    </citation>
    <scope>NUCLEOTIDE SEQUENCE [LARGE SCALE GENOMIC DNA]</scope>
    <source>
        <strain evidence="2 3">M42-189</strain>
    </source>
</reference>
<dbReference type="PANTHER" id="PTHR42085:SF1">
    <property type="entry name" value="F-BOX DOMAIN-CONTAINING PROTEIN"/>
    <property type="match status" value="1"/>
</dbReference>
<name>A0ABR3QYB5_9PLEO</name>
<organism evidence="2 3">
    <name type="scientific">Paraconiothyrium brasiliense</name>
    <dbReference type="NCBI Taxonomy" id="300254"/>
    <lineage>
        <taxon>Eukaryota</taxon>
        <taxon>Fungi</taxon>
        <taxon>Dikarya</taxon>
        <taxon>Ascomycota</taxon>
        <taxon>Pezizomycotina</taxon>
        <taxon>Dothideomycetes</taxon>
        <taxon>Pleosporomycetidae</taxon>
        <taxon>Pleosporales</taxon>
        <taxon>Massarineae</taxon>
        <taxon>Didymosphaeriaceae</taxon>
        <taxon>Paraconiothyrium</taxon>
    </lineage>
</organism>
<comment type="caution">
    <text evidence="2">The sequence shown here is derived from an EMBL/GenBank/DDBJ whole genome shotgun (WGS) entry which is preliminary data.</text>
</comment>